<dbReference type="InterPro" id="IPR035959">
    <property type="entry name" value="RutC-like_sf"/>
</dbReference>
<keyword evidence="3" id="KW-1185">Reference proteome</keyword>
<dbReference type="InterPro" id="IPR006175">
    <property type="entry name" value="YjgF/YER057c/UK114"/>
</dbReference>
<dbReference type="RefSeq" id="WP_251810801.1">
    <property type="nucleotide sequence ID" value="NZ_CP101527.1"/>
</dbReference>
<dbReference type="FunFam" id="3.30.1330.40:FF:000001">
    <property type="entry name" value="L-PSP family endoribonuclease"/>
    <property type="match status" value="1"/>
</dbReference>
<dbReference type="GO" id="GO:0005829">
    <property type="term" value="C:cytosol"/>
    <property type="evidence" value="ECO:0007669"/>
    <property type="project" value="TreeGrafter"/>
</dbReference>
<name>A0A9E8HJ50_9ALTE</name>
<protein>
    <submittedName>
        <fullName evidence="2">RidA family protein</fullName>
    </submittedName>
</protein>
<evidence type="ECO:0000256" key="1">
    <source>
        <dbReference type="ARBA" id="ARBA00010552"/>
    </source>
</evidence>
<gene>
    <name evidence="2" type="ORF">NNL22_01570</name>
</gene>
<dbReference type="NCBIfam" id="TIGR00004">
    <property type="entry name" value="Rid family detoxifying hydrolase"/>
    <property type="match status" value="1"/>
</dbReference>
<dbReference type="GO" id="GO:0019239">
    <property type="term" value="F:deaminase activity"/>
    <property type="evidence" value="ECO:0007669"/>
    <property type="project" value="TreeGrafter"/>
</dbReference>
<dbReference type="SUPFAM" id="SSF55298">
    <property type="entry name" value="YjgF-like"/>
    <property type="match status" value="1"/>
</dbReference>
<evidence type="ECO:0000313" key="2">
    <source>
        <dbReference type="EMBL" id="UZW75324.1"/>
    </source>
</evidence>
<dbReference type="InterPro" id="IPR006056">
    <property type="entry name" value="RidA"/>
</dbReference>
<proteinExistence type="inferred from homology"/>
<organism evidence="2 3">
    <name type="scientific">Alkalimarinus sediminis</name>
    <dbReference type="NCBI Taxonomy" id="1632866"/>
    <lineage>
        <taxon>Bacteria</taxon>
        <taxon>Pseudomonadati</taxon>
        <taxon>Pseudomonadota</taxon>
        <taxon>Gammaproteobacteria</taxon>
        <taxon>Alteromonadales</taxon>
        <taxon>Alteromonadaceae</taxon>
        <taxon>Alkalimarinus</taxon>
    </lineage>
</organism>
<sequence length="128" mass="13834">MSNRSIIRTDDAPKAIGTYSQAVKVGQTVYLSGQIPLDPESMELVQGDISVQIRRVFDNLQAVCRAAGGELKDIVKLNIFLTDLGNFATVNEVMATYFQEPYPARAAVEVAGLPKGAQVEMDAVMVVS</sequence>
<reference evidence="2" key="1">
    <citation type="submission" date="2022-07" db="EMBL/GenBank/DDBJ databases">
        <title>Alkalimarinus sp. nov., isolated from gut of a Alitta virens.</title>
        <authorList>
            <person name="Yang A.I."/>
            <person name="Shin N.-R."/>
        </authorList>
    </citation>
    <scope>NUCLEOTIDE SEQUENCE</scope>
    <source>
        <strain evidence="2">FA028</strain>
    </source>
</reference>
<dbReference type="KEGG" id="asem:NNL22_01570"/>
<accession>A0A9E8HJ50</accession>
<dbReference type="CDD" id="cd00448">
    <property type="entry name" value="YjgF_YER057c_UK114_family"/>
    <property type="match status" value="1"/>
</dbReference>
<dbReference type="PANTHER" id="PTHR11803:SF39">
    <property type="entry name" value="2-IMINOBUTANOATE_2-IMINOPROPANOATE DEAMINASE"/>
    <property type="match status" value="1"/>
</dbReference>
<dbReference type="InterPro" id="IPR019897">
    <property type="entry name" value="RidA_CS"/>
</dbReference>
<dbReference type="AlphaFoldDB" id="A0A9E8HJ50"/>
<dbReference type="PANTHER" id="PTHR11803">
    <property type="entry name" value="2-IMINOBUTANOATE/2-IMINOPROPANOATE DEAMINASE RIDA"/>
    <property type="match status" value="1"/>
</dbReference>
<dbReference type="Proteomes" id="UP001164472">
    <property type="component" value="Chromosome"/>
</dbReference>
<dbReference type="EMBL" id="CP101527">
    <property type="protein sequence ID" value="UZW75324.1"/>
    <property type="molecule type" value="Genomic_DNA"/>
</dbReference>
<dbReference type="Gene3D" id="3.30.1330.40">
    <property type="entry name" value="RutC-like"/>
    <property type="match status" value="1"/>
</dbReference>
<dbReference type="PROSITE" id="PS01094">
    <property type="entry name" value="UPF0076"/>
    <property type="match status" value="1"/>
</dbReference>
<comment type="similarity">
    <text evidence="1">Belongs to the RutC family.</text>
</comment>
<dbReference type="Pfam" id="PF01042">
    <property type="entry name" value="Ribonuc_L-PSP"/>
    <property type="match status" value="1"/>
</dbReference>
<evidence type="ECO:0000313" key="3">
    <source>
        <dbReference type="Proteomes" id="UP001164472"/>
    </source>
</evidence>